<dbReference type="InterPro" id="IPR010093">
    <property type="entry name" value="SinI_DNA-bd"/>
</dbReference>
<dbReference type="Pfam" id="PF12728">
    <property type="entry name" value="HTH_17"/>
    <property type="match status" value="1"/>
</dbReference>
<dbReference type="HOGENOM" id="CLU_053344_1_0_7"/>
<feature type="domain" description="PBP" evidence="1">
    <location>
        <begin position="148"/>
        <end position="336"/>
    </location>
</feature>
<sequence>MVRHIVRLKCRTRTWVVSSIPISCGLQYVRDAVASGRAVVYSTASGAHPARSAFPTENPKDDAMKQLLSTREVAAYLGINEKMVYALVTEKGLPGTKVTGKWLFPLHLVDAWLERNTLNHPGQPGDGETGQALVLAGSNDILLDRALRLFAQLHPGRLAAFVNLGSLGGLHALRDGLCHMATSHLMQAEGHEYNFDTAQRVLDEPPAVVNFCIREQGYLTAPGNPHGIADAGDIAARGLRVANRPHGTGTRLLFDAELTRHGVDPARVPGYGREFAGHIDVGMEIVAGRADVAPCIRAVAGLLGLGFVPLQRERYDLLVPRAGYFDKRVQLFIAMLGDPRFRSLTDDLDGYDLSKSGRVVFPGDAV</sequence>
<dbReference type="PANTHER" id="PTHR38431:SF1">
    <property type="entry name" value="BLL2305 PROTEIN"/>
    <property type="match status" value="1"/>
</dbReference>
<keyword evidence="3" id="KW-0238">DNA-binding</keyword>
<dbReference type="SUPFAM" id="SSF53850">
    <property type="entry name" value="Periplasmic binding protein-like II"/>
    <property type="match status" value="1"/>
</dbReference>
<dbReference type="eggNOG" id="COG1910">
    <property type="taxonomic scope" value="Bacteria"/>
</dbReference>
<evidence type="ECO:0000313" key="4">
    <source>
        <dbReference type="Proteomes" id="UP000002194"/>
    </source>
</evidence>
<proteinExistence type="predicted"/>
<accession>Q725M0</accession>
<gene>
    <name evidence="3" type="ordered locus">DVU_3193</name>
</gene>
<dbReference type="Pfam" id="PF12727">
    <property type="entry name" value="PBP_like"/>
    <property type="match status" value="1"/>
</dbReference>
<evidence type="ECO:0000259" key="1">
    <source>
        <dbReference type="Pfam" id="PF12727"/>
    </source>
</evidence>
<dbReference type="OrthoDB" id="9804758at2"/>
<dbReference type="EnsemblBacteria" id="AAS97663">
    <property type="protein sequence ID" value="AAS97663"/>
    <property type="gene ID" value="DVU_3193"/>
</dbReference>
<dbReference type="InterPro" id="IPR024370">
    <property type="entry name" value="PBP_domain"/>
</dbReference>
<feature type="domain" description="Helix-turn-helix" evidence="2">
    <location>
        <begin position="67"/>
        <end position="116"/>
    </location>
</feature>
<evidence type="ECO:0000313" key="3">
    <source>
        <dbReference type="EMBL" id="AAS97663.1"/>
    </source>
</evidence>
<evidence type="ECO:0000259" key="2">
    <source>
        <dbReference type="Pfam" id="PF12728"/>
    </source>
</evidence>
<dbReference type="InterPro" id="IPR041657">
    <property type="entry name" value="HTH_17"/>
</dbReference>
<dbReference type="PANTHER" id="PTHR38431">
    <property type="entry name" value="BLL2305 PROTEIN"/>
    <property type="match status" value="1"/>
</dbReference>
<keyword evidence="4" id="KW-1185">Reference proteome</keyword>
<organism evidence="3 4">
    <name type="scientific">Nitratidesulfovibrio vulgaris (strain ATCC 29579 / DSM 644 / CCUG 34227 / NCIMB 8303 / VKM B-1760 / Hildenborough)</name>
    <name type="common">Desulfovibrio vulgaris</name>
    <dbReference type="NCBI Taxonomy" id="882"/>
    <lineage>
        <taxon>Bacteria</taxon>
        <taxon>Pseudomonadati</taxon>
        <taxon>Thermodesulfobacteriota</taxon>
        <taxon>Desulfovibrionia</taxon>
        <taxon>Desulfovibrionales</taxon>
        <taxon>Desulfovibrionaceae</taxon>
        <taxon>Nitratidesulfovibrio</taxon>
    </lineage>
</organism>
<dbReference type="PATRIC" id="fig|882.5.peg.2899"/>
<dbReference type="NCBIfam" id="TIGR01764">
    <property type="entry name" value="excise"/>
    <property type="match status" value="1"/>
</dbReference>
<dbReference type="STRING" id="882.DVU_3193"/>
<dbReference type="PhylomeDB" id="Q725M0"/>
<dbReference type="GO" id="GO:0003677">
    <property type="term" value="F:DNA binding"/>
    <property type="evidence" value="ECO:0007669"/>
    <property type="project" value="UniProtKB-KW"/>
</dbReference>
<reference evidence="3 4" key="1">
    <citation type="journal article" date="2004" name="Nat. Biotechnol.">
        <title>The genome sequence of the anaerobic, sulfate-reducing bacterium Desulfovibrio vulgaris Hildenborough.</title>
        <authorList>
            <person name="Heidelberg J.F."/>
            <person name="Seshadri R."/>
            <person name="Haveman S.A."/>
            <person name="Hemme C.L."/>
            <person name="Paulsen I.T."/>
            <person name="Kolonay J.F."/>
            <person name="Eisen J.A."/>
            <person name="Ward N."/>
            <person name="Methe B."/>
            <person name="Brinkac L.M."/>
            <person name="Daugherty S.C."/>
            <person name="Deboy R.T."/>
            <person name="Dodson R.J."/>
            <person name="Durkin A.S."/>
            <person name="Madupu R."/>
            <person name="Nelson W.C."/>
            <person name="Sullivan S.A."/>
            <person name="Fouts D."/>
            <person name="Haft D.H."/>
            <person name="Selengut J."/>
            <person name="Peterson J.D."/>
            <person name="Davidsen T.M."/>
            <person name="Zafar N."/>
            <person name="Zhou L."/>
            <person name="Radune D."/>
            <person name="Dimitrov G."/>
            <person name="Hance M."/>
            <person name="Tran K."/>
            <person name="Khouri H."/>
            <person name="Gill J."/>
            <person name="Utterback T.R."/>
            <person name="Feldblyum T.V."/>
            <person name="Wall J.D."/>
            <person name="Voordouw G."/>
            <person name="Fraser C.M."/>
        </authorList>
    </citation>
    <scope>NUCLEOTIDE SEQUENCE [LARGE SCALE GENOMIC DNA]</scope>
    <source>
        <strain evidence="4">ATCC 29579 / DSM 644 / NCIMB 8303 / VKM B-1760 / Hildenborough</strain>
    </source>
</reference>
<dbReference type="KEGG" id="dvu:DVU_3193"/>
<dbReference type="Proteomes" id="UP000002194">
    <property type="component" value="Chromosome"/>
</dbReference>
<dbReference type="EMBL" id="AE017285">
    <property type="protein sequence ID" value="AAS97663.1"/>
    <property type="molecule type" value="Genomic_DNA"/>
</dbReference>
<dbReference type="AlphaFoldDB" id="Q725M0"/>
<dbReference type="PaxDb" id="882-DVU_3193"/>
<name>Q725M0_NITV2</name>
<protein>
    <submittedName>
        <fullName evidence="3">DNA-binding domain, excisionase family</fullName>
    </submittedName>
</protein>